<dbReference type="InterPro" id="IPR008731">
    <property type="entry name" value="PTS_EIN"/>
</dbReference>
<evidence type="ECO:0000256" key="16">
    <source>
        <dbReference type="SAM" id="Coils"/>
    </source>
</evidence>
<keyword evidence="9" id="KW-0762">Sugar transport</keyword>
<evidence type="ECO:0000256" key="4">
    <source>
        <dbReference type="ARBA" id="ARBA00007837"/>
    </source>
</evidence>
<keyword evidence="20" id="KW-0670">Pyruvate</keyword>
<dbReference type="NCBIfam" id="TIGR01417">
    <property type="entry name" value="PTS_I_fam"/>
    <property type="match status" value="1"/>
</dbReference>
<dbReference type="EMBL" id="NSIT01000195">
    <property type="protein sequence ID" value="PJE78365.1"/>
    <property type="molecule type" value="Genomic_DNA"/>
</dbReference>
<evidence type="ECO:0000259" key="19">
    <source>
        <dbReference type="Pfam" id="PF05524"/>
    </source>
</evidence>
<dbReference type="PRINTS" id="PR01736">
    <property type="entry name" value="PHPHTRNFRASE"/>
</dbReference>
<dbReference type="GO" id="GO:0009401">
    <property type="term" value="P:phosphoenolpyruvate-dependent sugar phosphotransferase system"/>
    <property type="evidence" value="ECO:0007669"/>
    <property type="project" value="UniProtKB-KW"/>
</dbReference>
<feature type="domain" description="PEP-utilising enzyme C-terminal" evidence="18">
    <location>
        <begin position="287"/>
        <end position="576"/>
    </location>
</feature>
<evidence type="ECO:0000256" key="7">
    <source>
        <dbReference type="ARBA" id="ARBA00022448"/>
    </source>
</evidence>
<keyword evidence="14" id="KW-0460">Magnesium</keyword>
<dbReference type="InterPro" id="IPR023151">
    <property type="entry name" value="PEP_util_CS"/>
</dbReference>
<dbReference type="AlphaFoldDB" id="A0A2H9T564"/>
<dbReference type="InterPro" id="IPR015813">
    <property type="entry name" value="Pyrv/PenolPyrv_kinase-like_dom"/>
</dbReference>
<dbReference type="PIRSF" id="PIRSF000732">
    <property type="entry name" value="PTS_enzyme_I"/>
    <property type="match status" value="1"/>
</dbReference>
<evidence type="ECO:0000259" key="18">
    <source>
        <dbReference type="Pfam" id="PF02896"/>
    </source>
</evidence>
<name>A0A2H9T564_9ZZZZ</name>
<dbReference type="InterPro" id="IPR018274">
    <property type="entry name" value="PEP_util_AS"/>
</dbReference>
<dbReference type="PROSITE" id="PS00742">
    <property type="entry name" value="PEP_ENZYMES_2"/>
    <property type="match status" value="1"/>
</dbReference>
<dbReference type="InterPro" id="IPR008279">
    <property type="entry name" value="PEP-util_enz_mobile_dom"/>
</dbReference>
<protein>
    <recommendedName>
        <fullName evidence="6">Phosphoenolpyruvate-protein phosphotransferase</fullName>
        <ecNumber evidence="5">2.7.3.9</ecNumber>
    </recommendedName>
    <alternativeName>
        <fullName evidence="15">Phosphotransferase system, enzyme I</fullName>
    </alternativeName>
</protein>
<comment type="subcellular location">
    <subcellularLocation>
        <location evidence="3">Cytoplasm</location>
    </subcellularLocation>
</comment>
<dbReference type="Pfam" id="PF02896">
    <property type="entry name" value="PEP-utilizers_C"/>
    <property type="match status" value="1"/>
</dbReference>
<comment type="caution">
    <text evidence="20">The sequence shown here is derived from an EMBL/GenBank/DDBJ whole genome shotgun (WGS) entry which is preliminary data.</text>
</comment>
<reference evidence="20" key="1">
    <citation type="journal article" date="2017" name="Appl. Environ. Microbiol.">
        <title>Molecular characterization of an Endozoicomonas-like organism causing infection in king scallop Pecten maximus L.</title>
        <authorList>
            <person name="Cano I."/>
            <person name="van Aerle R."/>
            <person name="Ross S."/>
            <person name="Verner-Jeffreys D.W."/>
            <person name="Paley R.K."/>
            <person name="Rimmer G."/>
            <person name="Ryder D."/>
            <person name="Hooper P."/>
            <person name="Stone D."/>
            <person name="Feist S.W."/>
        </authorList>
    </citation>
    <scope>NUCLEOTIDE SEQUENCE</scope>
</reference>
<evidence type="ECO:0000256" key="2">
    <source>
        <dbReference type="ARBA" id="ARBA00001946"/>
    </source>
</evidence>
<dbReference type="InterPro" id="IPR024692">
    <property type="entry name" value="PTS_EI"/>
</dbReference>
<feature type="domain" description="PEP-utilising enzyme mobile" evidence="17">
    <location>
        <begin position="190"/>
        <end position="260"/>
    </location>
</feature>
<dbReference type="NCBIfam" id="NF008382">
    <property type="entry name" value="PRK11177.1"/>
    <property type="match status" value="1"/>
</dbReference>
<dbReference type="GO" id="GO:0005737">
    <property type="term" value="C:cytoplasm"/>
    <property type="evidence" value="ECO:0007669"/>
    <property type="project" value="UniProtKB-SubCell"/>
</dbReference>
<evidence type="ECO:0000256" key="6">
    <source>
        <dbReference type="ARBA" id="ARBA00016544"/>
    </source>
</evidence>
<dbReference type="InterPro" id="IPR050499">
    <property type="entry name" value="PEP-utilizing_PTS_enzyme"/>
</dbReference>
<dbReference type="InterPro" id="IPR040442">
    <property type="entry name" value="Pyrv_kinase-like_dom_sf"/>
</dbReference>
<keyword evidence="16" id="KW-0175">Coiled coil</keyword>
<evidence type="ECO:0000313" key="20">
    <source>
        <dbReference type="EMBL" id="PJE78365.1"/>
    </source>
</evidence>
<comment type="similarity">
    <text evidence="4">Belongs to the PEP-utilizing enzyme family.</text>
</comment>
<dbReference type="InterPro" id="IPR006318">
    <property type="entry name" value="PTS_EI-like"/>
</dbReference>
<dbReference type="InterPro" id="IPR000121">
    <property type="entry name" value="PEP_util_C"/>
</dbReference>
<evidence type="ECO:0000256" key="13">
    <source>
        <dbReference type="ARBA" id="ARBA00022777"/>
    </source>
</evidence>
<evidence type="ECO:0000256" key="14">
    <source>
        <dbReference type="ARBA" id="ARBA00022842"/>
    </source>
</evidence>
<dbReference type="GO" id="GO:0046872">
    <property type="term" value="F:metal ion binding"/>
    <property type="evidence" value="ECO:0007669"/>
    <property type="project" value="UniProtKB-KW"/>
</dbReference>
<dbReference type="PROSITE" id="PS00370">
    <property type="entry name" value="PEP_ENZYMES_PHOS_SITE"/>
    <property type="match status" value="1"/>
</dbReference>
<dbReference type="GO" id="GO:0016301">
    <property type="term" value="F:kinase activity"/>
    <property type="evidence" value="ECO:0007669"/>
    <property type="project" value="UniProtKB-KW"/>
</dbReference>
<feature type="coiled-coil region" evidence="16">
    <location>
        <begin position="269"/>
        <end position="296"/>
    </location>
</feature>
<evidence type="ECO:0000256" key="8">
    <source>
        <dbReference type="ARBA" id="ARBA00022490"/>
    </source>
</evidence>
<comment type="catalytic activity">
    <reaction evidence="1">
        <text>L-histidyl-[protein] + phosphoenolpyruvate = N(pros)-phospho-L-histidyl-[protein] + pyruvate</text>
        <dbReference type="Rhea" id="RHEA:23880"/>
        <dbReference type="Rhea" id="RHEA-COMP:9745"/>
        <dbReference type="Rhea" id="RHEA-COMP:9746"/>
        <dbReference type="ChEBI" id="CHEBI:15361"/>
        <dbReference type="ChEBI" id="CHEBI:29979"/>
        <dbReference type="ChEBI" id="CHEBI:58702"/>
        <dbReference type="ChEBI" id="CHEBI:64837"/>
        <dbReference type="EC" id="2.7.3.9"/>
    </reaction>
</comment>
<dbReference type="InterPro" id="IPR036618">
    <property type="entry name" value="PtsI_HPr-bd_sf"/>
</dbReference>
<evidence type="ECO:0000256" key="11">
    <source>
        <dbReference type="ARBA" id="ARBA00022683"/>
    </source>
</evidence>
<accession>A0A2H9T564</accession>
<gene>
    <name evidence="20" type="primary">ptsI_2</name>
    <name evidence="20" type="ORF">CI610_02703</name>
</gene>
<proteinExistence type="inferred from homology"/>
<evidence type="ECO:0000256" key="9">
    <source>
        <dbReference type="ARBA" id="ARBA00022597"/>
    </source>
</evidence>
<evidence type="ECO:0000256" key="3">
    <source>
        <dbReference type="ARBA" id="ARBA00004496"/>
    </source>
</evidence>
<comment type="cofactor">
    <cofactor evidence="2">
        <name>Mg(2+)</name>
        <dbReference type="ChEBI" id="CHEBI:18420"/>
    </cofactor>
</comment>
<dbReference type="FunFam" id="3.20.20.60:FF:000007">
    <property type="entry name" value="Phosphoenolpyruvate-protein phosphotransferase"/>
    <property type="match status" value="1"/>
</dbReference>
<dbReference type="SUPFAM" id="SSF52009">
    <property type="entry name" value="Phosphohistidine domain"/>
    <property type="match status" value="1"/>
</dbReference>
<evidence type="ECO:0000256" key="15">
    <source>
        <dbReference type="ARBA" id="ARBA00033235"/>
    </source>
</evidence>
<feature type="domain" description="Phosphotransferase system enzyme I N-terminal" evidence="19">
    <location>
        <begin position="42"/>
        <end position="163"/>
    </location>
</feature>
<sequence length="608" mass="67277">MFVDIWFRFFASLFKLKGKFCIELKKTDVSLTLLEGSVMFSGIIASRGIAIGKAFVLKDINIQISEGILDAAEVESEIARFKDAQAKTVAQLEEIRDRAAAKLGEEEAEVFEGHILIATDEELEDEVIDSIRNRRHASAAMDKAIKANIGMLAQLDDPYLRERMTDIRDVGQRMLCNLRGIDMTSLADVEEGTIIVANDLTPSETSQIDLSRVWGFITNLGGKTSHSAIMARSLELPAIVGSVVATEEVITGDRIIMDAVNNKVLVNPDQKALEEYQTLQEALAAEKAELAKLKTKSCETLDGKRFEMCANIGTSKDTVGALNNGAEGIGLYRTEFLFMDRDKMPTEQEQFEAYKEVAEAMKDRPVVIRTIDIGGDKDLAYLDMPKEMNPFLGWRAIRMCFDRPEILNIQLRAILRASHYGKLKIMFPMVISVEECRRLKIMVNEAKSTLKEQGVPFDDDLEVGIMVETPAAVMVADLLIEEMDFFSIGTNDLTQYILAVDRGNEHIASLYDYLSPSVLRAVKQVIDCSHAAGKWTGMCGEMAGDERAALVLAGFGLDEFSMSAISIPKVKKVLRSKRSDALVDLAEKVLAAGTTQDVNSLINDELGK</sequence>
<keyword evidence="8" id="KW-0963">Cytoplasm</keyword>
<keyword evidence="11" id="KW-0598">Phosphotransferase system</keyword>
<evidence type="ECO:0000259" key="17">
    <source>
        <dbReference type="Pfam" id="PF00391"/>
    </source>
</evidence>
<dbReference type="Gene3D" id="3.20.20.60">
    <property type="entry name" value="Phosphoenolpyruvate-binding domains"/>
    <property type="match status" value="1"/>
</dbReference>
<organism evidence="20">
    <name type="scientific">invertebrate metagenome</name>
    <dbReference type="NCBI Taxonomy" id="1711999"/>
    <lineage>
        <taxon>unclassified sequences</taxon>
        <taxon>metagenomes</taxon>
        <taxon>organismal metagenomes</taxon>
    </lineage>
</organism>
<keyword evidence="13" id="KW-0418">Kinase</keyword>
<keyword evidence="12" id="KW-0479">Metal-binding</keyword>
<dbReference type="Pfam" id="PF05524">
    <property type="entry name" value="PEP-utilisers_N"/>
    <property type="match status" value="1"/>
</dbReference>
<evidence type="ECO:0000256" key="5">
    <source>
        <dbReference type="ARBA" id="ARBA00012232"/>
    </source>
</evidence>
<evidence type="ECO:0000256" key="1">
    <source>
        <dbReference type="ARBA" id="ARBA00000683"/>
    </source>
</evidence>
<keyword evidence="7" id="KW-0813">Transport</keyword>
<dbReference type="SUPFAM" id="SSF47831">
    <property type="entry name" value="Enzyme I of the PEP:sugar phosphotransferase system HPr-binding (sub)domain"/>
    <property type="match status" value="1"/>
</dbReference>
<keyword evidence="10 20" id="KW-0808">Transferase</keyword>
<dbReference type="Gene3D" id="1.10.274.10">
    <property type="entry name" value="PtsI, HPr-binding domain"/>
    <property type="match status" value="1"/>
</dbReference>
<dbReference type="InterPro" id="IPR036637">
    <property type="entry name" value="Phosphohistidine_dom_sf"/>
</dbReference>
<evidence type="ECO:0000256" key="10">
    <source>
        <dbReference type="ARBA" id="ARBA00022679"/>
    </source>
</evidence>
<evidence type="ECO:0000256" key="12">
    <source>
        <dbReference type="ARBA" id="ARBA00022723"/>
    </source>
</evidence>
<dbReference type="PANTHER" id="PTHR46244">
    <property type="entry name" value="PHOSPHOENOLPYRUVATE-PROTEIN PHOSPHOTRANSFERASE"/>
    <property type="match status" value="1"/>
</dbReference>
<dbReference type="Gene3D" id="3.50.30.10">
    <property type="entry name" value="Phosphohistidine domain"/>
    <property type="match status" value="1"/>
</dbReference>
<dbReference type="Pfam" id="PF00391">
    <property type="entry name" value="PEP-utilizers"/>
    <property type="match status" value="1"/>
</dbReference>
<dbReference type="PANTHER" id="PTHR46244:SF6">
    <property type="entry name" value="PHOSPHOENOLPYRUVATE-PROTEIN PHOSPHOTRANSFERASE"/>
    <property type="match status" value="1"/>
</dbReference>
<dbReference type="GO" id="GO:0008965">
    <property type="term" value="F:phosphoenolpyruvate-protein phosphotransferase activity"/>
    <property type="evidence" value="ECO:0007669"/>
    <property type="project" value="UniProtKB-EC"/>
</dbReference>
<dbReference type="SUPFAM" id="SSF51621">
    <property type="entry name" value="Phosphoenolpyruvate/pyruvate domain"/>
    <property type="match status" value="1"/>
</dbReference>
<dbReference type="EC" id="2.7.3.9" evidence="5"/>